<comment type="caution">
    <text evidence="8">The sequence shown here is derived from an EMBL/GenBank/DDBJ whole genome shotgun (WGS) entry which is preliminary data.</text>
</comment>
<evidence type="ECO:0000256" key="1">
    <source>
        <dbReference type="ARBA" id="ARBA00004141"/>
    </source>
</evidence>
<evidence type="ECO:0000313" key="8">
    <source>
        <dbReference type="EMBL" id="TIB32873.1"/>
    </source>
</evidence>
<organism evidence="8 10">
    <name type="scientific">Wallemia ichthyophaga</name>
    <dbReference type="NCBI Taxonomy" id="245174"/>
    <lineage>
        <taxon>Eukaryota</taxon>
        <taxon>Fungi</taxon>
        <taxon>Dikarya</taxon>
        <taxon>Basidiomycota</taxon>
        <taxon>Wallemiomycotina</taxon>
        <taxon>Wallemiomycetes</taxon>
        <taxon>Wallemiales</taxon>
        <taxon>Wallemiaceae</taxon>
        <taxon>Wallemia</taxon>
    </lineage>
</organism>
<feature type="transmembrane region" description="Helical" evidence="6">
    <location>
        <begin position="185"/>
        <end position="202"/>
    </location>
</feature>
<feature type="transmembrane region" description="Helical" evidence="6">
    <location>
        <begin position="214"/>
        <end position="235"/>
    </location>
</feature>
<dbReference type="PANTHER" id="PTHR12841">
    <property type="entry name" value="PROTEIN UNC-50 HOMOLOG"/>
    <property type="match status" value="1"/>
</dbReference>
<dbReference type="GO" id="GO:0000139">
    <property type="term" value="C:Golgi membrane"/>
    <property type="evidence" value="ECO:0007669"/>
    <property type="project" value="TreeGrafter"/>
</dbReference>
<dbReference type="Proteomes" id="UP000310689">
    <property type="component" value="Unassembled WGS sequence"/>
</dbReference>
<evidence type="ECO:0000256" key="5">
    <source>
        <dbReference type="ARBA" id="ARBA00023136"/>
    </source>
</evidence>
<dbReference type="EMBL" id="SPOF01000012">
    <property type="protein sequence ID" value="TIB14062.1"/>
    <property type="molecule type" value="Genomic_DNA"/>
</dbReference>
<comment type="subcellular location">
    <subcellularLocation>
        <location evidence="1">Membrane</location>
        <topology evidence="1">Multi-pass membrane protein</topology>
    </subcellularLocation>
</comment>
<keyword evidence="4 6" id="KW-1133">Transmembrane helix</keyword>
<feature type="transmembrane region" description="Helical" evidence="6">
    <location>
        <begin position="26"/>
        <end position="44"/>
    </location>
</feature>
<dbReference type="EMBL" id="SPOI01000194">
    <property type="protein sequence ID" value="TIB32873.1"/>
    <property type="molecule type" value="Genomic_DNA"/>
</dbReference>
<evidence type="ECO:0000256" key="3">
    <source>
        <dbReference type="ARBA" id="ARBA00022692"/>
    </source>
</evidence>
<feature type="transmembrane region" description="Helical" evidence="6">
    <location>
        <begin position="105"/>
        <end position="123"/>
    </location>
</feature>
<keyword evidence="5 6" id="KW-0472">Membrane</keyword>
<protein>
    <recommendedName>
        <fullName evidence="11">Protein unc-50-like protein</fullName>
    </recommendedName>
</protein>
<sequence>MLPRPINSSSAGSSSKYRRRNIIRSLSYKFNFDLALLQLFYLTISPRRFYRQLYYHKQTKNRWARDDPTIAVIIAATLAVSGLGWSLSLHLGWRGLLKLLFRMLLVDYVLIGGLISTCFWLFANKFLTQTPTYTTTNSQSIEFRYAVDVHTNGYFVIVLIIYLIQLFLYPLLVKDEWICTLFGNTLYVVALLHYVHVTYLGYAALPSVNNSELILFLASVIIVLYLASLVGFNVSRACLSWYFGRDF</sequence>
<evidence type="ECO:0000256" key="4">
    <source>
        <dbReference type="ARBA" id="ARBA00022989"/>
    </source>
</evidence>
<dbReference type="Proteomes" id="UP000306954">
    <property type="component" value="Unassembled WGS sequence"/>
</dbReference>
<feature type="transmembrane region" description="Helical" evidence="6">
    <location>
        <begin position="153"/>
        <end position="173"/>
    </location>
</feature>
<evidence type="ECO:0000256" key="2">
    <source>
        <dbReference type="ARBA" id="ARBA00006293"/>
    </source>
</evidence>
<dbReference type="Pfam" id="PF05216">
    <property type="entry name" value="UNC-50"/>
    <property type="match status" value="1"/>
</dbReference>
<keyword evidence="3 6" id="KW-0812">Transmembrane</keyword>
<name>A0A4V4M9P5_WALIC</name>
<evidence type="ECO:0000313" key="7">
    <source>
        <dbReference type="EMBL" id="TIB14062.1"/>
    </source>
</evidence>
<evidence type="ECO:0000313" key="10">
    <source>
        <dbReference type="Proteomes" id="UP000310689"/>
    </source>
</evidence>
<dbReference type="OrthoDB" id="10027013at2759"/>
<accession>A0A4V4M9P5</accession>
<comment type="similarity">
    <text evidence="2">Belongs to the unc-50 family.</text>
</comment>
<dbReference type="AlphaFoldDB" id="A0A4V4M9P5"/>
<dbReference type="InterPro" id="IPR007881">
    <property type="entry name" value="UNC-50"/>
</dbReference>
<evidence type="ECO:0008006" key="11">
    <source>
        <dbReference type="Google" id="ProtNLM"/>
    </source>
</evidence>
<gene>
    <name evidence="8" type="ORF">E3P86_03069</name>
    <name evidence="7" type="ORF">E3P90_01391</name>
</gene>
<evidence type="ECO:0000313" key="9">
    <source>
        <dbReference type="Proteomes" id="UP000306954"/>
    </source>
</evidence>
<dbReference type="PANTHER" id="PTHR12841:SF6">
    <property type="entry name" value="PROTEIN UNC-50 HOMOLOG"/>
    <property type="match status" value="1"/>
</dbReference>
<feature type="transmembrane region" description="Helical" evidence="6">
    <location>
        <begin position="70"/>
        <end position="93"/>
    </location>
</feature>
<evidence type="ECO:0000256" key="6">
    <source>
        <dbReference type="SAM" id="Phobius"/>
    </source>
</evidence>
<proteinExistence type="inferred from homology"/>
<reference evidence="9 10" key="1">
    <citation type="submission" date="2019-03" db="EMBL/GenBank/DDBJ databases">
        <title>Sequencing 23 genomes of Wallemia ichthyophaga.</title>
        <authorList>
            <person name="Gostincar C."/>
        </authorList>
    </citation>
    <scope>NUCLEOTIDE SEQUENCE [LARGE SCALE GENOMIC DNA]</scope>
    <source>
        <strain evidence="8 10">EXF-6200</strain>
        <strain evidence="7 9">EXF-8621</strain>
    </source>
</reference>